<accession>A0ABD0XHU1</accession>
<name>A0ABD0XHU1_UMBPY</name>
<dbReference type="Pfam" id="PF16000">
    <property type="entry name" value="CARMIL_C"/>
    <property type="match status" value="1"/>
</dbReference>
<dbReference type="InterPro" id="IPR031943">
    <property type="entry name" value="CARMIL_C"/>
</dbReference>
<feature type="region of interest" description="Disordered" evidence="1">
    <location>
        <begin position="115"/>
        <end position="220"/>
    </location>
</feature>
<feature type="compositionally biased region" description="Polar residues" evidence="1">
    <location>
        <begin position="338"/>
        <end position="350"/>
    </location>
</feature>
<feature type="compositionally biased region" description="Basic and acidic residues" evidence="1">
    <location>
        <begin position="374"/>
        <end position="393"/>
    </location>
</feature>
<reference evidence="3 4" key="1">
    <citation type="submission" date="2024-06" db="EMBL/GenBank/DDBJ databases">
        <authorList>
            <person name="Pan Q."/>
            <person name="Wen M."/>
            <person name="Jouanno E."/>
            <person name="Zahm M."/>
            <person name="Klopp C."/>
            <person name="Cabau C."/>
            <person name="Louis A."/>
            <person name="Berthelot C."/>
            <person name="Parey E."/>
            <person name="Roest Crollius H."/>
            <person name="Montfort J."/>
            <person name="Robinson-Rechavi M."/>
            <person name="Bouchez O."/>
            <person name="Lampietro C."/>
            <person name="Lopez Roques C."/>
            <person name="Donnadieu C."/>
            <person name="Postlethwait J."/>
            <person name="Bobe J."/>
            <person name="Verreycken H."/>
            <person name="Guiguen Y."/>
        </authorList>
    </citation>
    <scope>NUCLEOTIDE SEQUENCE [LARGE SCALE GENOMIC DNA]</scope>
    <source>
        <strain evidence="3">Up_M1</strain>
        <tissue evidence="3">Testis</tissue>
    </source>
</reference>
<feature type="region of interest" description="Disordered" evidence="1">
    <location>
        <begin position="1"/>
        <end position="24"/>
    </location>
</feature>
<feature type="compositionally biased region" description="Basic and acidic residues" evidence="1">
    <location>
        <begin position="179"/>
        <end position="189"/>
    </location>
</feature>
<evidence type="ECO:0000313" key="4">
    <source>
        <dbReference type="Proteomes" id="UP001557470"/>
    </source>
</evidence>
<feature type="compositionally biased region" description="Basic residues" evidence="1">
    <location>
        <begin position="12"/>
        <end position="24"/>
    </location>
</feature>
<keyword evidence="4" id="KW-1185">Reference proteome</keyword>
<gene>
    <name evidence="3" type="ORF">UPYG_G00084610</name>
</gene>
<protein>
    <recommendedName>
        <fullName evidence="2">CARMIL C-terminal domain-containing protein</fullName>
    </recommendedName>
</protein>
<dbReference type="AlphaFoldDB" id="A0ABD0XHU1"/>
<dbReference type="Proteomes" id="UP001557470">
    <property type="component" value="Unassembled WGS sequence"/>
</dbReference>
<feature type="region of interest" description="Disordered" evidence="1">
    <location>
        <begin position="235"/>
        <end position="353"/>
    </location>
</feature>
<comment type="caution">
    <text evidence="3">The sequence shown here is derived from an EMBL/GenBank/DDBJ whole genome shotgun (WGS) entry which is preliminary data.</text>
</comment>
<feature type="domain" description="CARMIL C-terminal" evidence="2">
    <location>
        <begin position="1"/>
        <end position="118"/>
    </location>
</feature>
<feature type="compositionally biased region" description="Polar residues" evidence="1">
    <location>
        <begin position="190"/>
        <end position="212"/>
    </location>
</feature>
<feature type="compositionally biased region" description="Pro residues" evidence="1">
    <location>
        <begin position="300"/>
        <end position="316"/>
    </location>
</feature>
<sequence>MELPLGGPALRHYTRSRPRPHRLNKHLRPSRAQELVDNIENEVPDHMGRVDEGVEEFFTKRVFPFDALKKQNENEEPRITEQEMDMAPACTAPCPAPSRTLRRKLGEFFTLKKRRGVKSDGSQEGRAKKTSIADLIRPLRDAARAEKEKMKDSEKEKVGVDDSSTTLSSVDPTPLRGEAPPRRALREGKSQSLILLSGSAANSAVTKNSAQGKKQCDGPHGFEQRLQLMLQRIGMSRTAPGETQSQEGEMKKAESEGTIIDNKPEPPPTFVKPRTMSTSSDTRRPVRQSVSAHESAGKPALPPKPIIKRGPTPPPTLSGRLTPENDLAQIQEGDPTGPNHSTSPVPTTTIHPAPKYRTSLESALGLLSISMGTKDLDPEKVERNMETEEESKTDGSSATQTEKEPKSVVHYIGETMKEERDEGMLEVGGSIREGGEMESNEKVLSKTQAYEKREGVINVTDDKEFETDERIESKIRDQLL</sequence>
<evidence type="ECO:0000256" key="1">
    <source>
        <dbReference type="SAM" id="MobiDB-lite"/>
    </source>
</evidence>
<evidence type="ECO:0000259" key="2">
    <source>
        <dbReference type="Pfam" id="PF16000"/>
    </source>
</evidence>
<feature type="compositionally biased region" description="Basic and acidic residues" evidence="1">
    <location>
        <begin position="117"/>
        <end position="127"/>
    </location>
</feature>
<organism evidence="3 4">
    <name type="scientific">Umbra pygmaea</name>
    <name type="common">Eastern mudminnow</name>
    <dbReference type="NCBI Taxonomy" id="75934"/>
    <lineage>
        <taxon>Eukaryota</taxon>
        <taxon>Metazoa</taxon>
        <taxon>Chordata</taxon>
        <taxon>Craniata</taxon>
        <taxon>Vertebrata</taxon>
        <taxon>Euteleostomi</taxon>
        <taxon>Actinopterygii</taxon>
        <taxon>Neopterygii</taxon>
        <taxon>Teleostei</taxon>
        <taxon>Protacanthopterygii</taxon>
        <taxon>Esociformes</taxon>
        <taxon>Umbridae</taxon>
        <taxon>Umbra</taxon>
    </lineage>
</organism>
<feature type="compositionally biased region" description="Basic and acidic residues" evidence="1">
    <location>
        <begin position="137"/>
        <end position="160"/>
    </location>
</feature>
<feature type="compositionally biased region" description="Low complexity" evidence="1">
    <location>
        <begin position="161"/>
        <end position="175"/>
    </location>
</feature>
<evidence type="ECO:0000313" key="3">
    <source>
        <dbReference type="EMBL" id="KAL1007292.1"/>
    </source>
</evidence>
<dbReference type="EMBL" id="JAGEUA010000002">
    <property type="protein sequence ID" value="KAL1007292.1"/>
    <property type="molecule type" value="Genomic_DNA"/>
</dbReference>
<feature type="region of interest" description="Disordered" evidence="1">
    <location>
        <begin position="370"/>
        <end position="408"/>
    </location>
</feature>
<feature type="region of interest" description="Disordered" evidence="1">
    <location>
        <begin position="79"/>
        <end position="98"/>
    </location>
</feature>
<proteinExistence type="predicted"/>